<dbReference type="AlphaFoldDB" id="A0A2G0CCS5"/>
<evidence type="ECO:0000256" key="5">
    <source>
        <dbReference type="ARBA" id="ARBA00023295"/>
    </source>
</evidence>
<dbReference type="InterPro" id="IPR015883">
    <property type="entry name" value="Glyco_hydro_20_cat"/>
</dbReference>
<dbReference type="InterPro" id="IPR015882">
    <property type="entry name" value="HEX_bac_N"/>
</dbReference>
<organism evidence="10 11">
    <name type="scientific">Neolewinella marina</name>
    <dbReference type="NCBI Taxonomy" id="438751"/>
    <lineage>
        <taxon>Bacteria</taxon>
        <taxon>Pseudomonadati</taxon>
        <taxon>Bacteroidota</taxon>
        <taxon>Saprospiria</taxon>
        <taxon>Saprospirales</taxon>
        <taxon>Lewinellaceae</taxon>
        <taxon>Neolewinella</taxon>
    </lineage>
</organism>
<dbReference type="InterPro" id="IPR008979">
    <property type="entry name" value="Galactose-bd-like_sf"/>
</dbReference>
<feature type="domain" description="Beta-hexosaminidase bacterial type N-terminal" evidence="8">
    <location>
        <begin position="2"/>
        <end position="129"/>
    </location>
</feature>
<evidence type="ECO:0000256" key="3">
    <source>
        <dbReference type="ARBA" id="ARBA00012663"/>
    </source>
</evidence>
<evidence type="ECO:0000256" key="4">
    <source>
        <dbReference type="ARBA" id="ARBA00022801"/>
    </source>
</evidence>
<proteinExistence type="inferred from homology"/>
<dbReference type="SUPFAM" id="SSF49785">
    <property type="entry name" value="Galactose-binding domain-like"/>
    <property type="match status" value="1"/>
</dbReference>
<dbReference type="EC" id="3.2.1.52" evidence="3"/>
<dbReference type="InterPro" id="IPR029018">
    <property type="entry name" value="Hex-like_dom2"/>
</dbReference>
<accession>A0A2G0CCS5</accession>
<evidence type="ECO:0000256" key="2">
    <source>
        <dbReference type="ARBA" id="ARBA00006285"/>
    </source>
</evidence>
<dbReference type="SUPFAM" id="SSF51445">
    <property type="entry name" value="(Trans)glycosidases"/>
    <property type="match status" value="1"/>
</dbReference>
<dbReference type="InterPro" id="IPR059177">
    <property type="entry name" value="GH29D-like_dom"/>
</dbReference>
<name>A0A2G0CCS5_9BACT</name>
<evidence type="ECO:0000313" key="10">
    <source>
        <dbReference type="EMBL" id="PHK97765.1"/>
    </source>
</evidence>
<dbReference type="Pfam" id="PF00728">
    <property type="entry name" value="Glyco_hydro_20"/>
    <property type="match status" value="1"/>
</dbReference>
<evidence type="ECO:0000313" key="11">
    <source>
        <dbReference type="Proteomes" id="UP000226437"/>
    </source>
</evidence>
<dbReference type="SUPFAM" id="SSF55545">
    <property type="entry name" value="beta-N-acetylhexosaminidase-like domain"/>
    <property type="match status" value="1"/>
</dbReference>
<dbReference type="PRINTS" id="PR00738">
    <property type="entry name" value="GLHYDRLASE20"/>
</dbReference>
<gene>
    <name evidence="10" type="ORF">CGL56_14740</name>
</gene>
<dbReference type="OrthoDB" id="9763537at2"/>
<dbReference type="Pfam" id="PF13290">
    <property type="entry name" value="CHB_HEX_C_1"/>
    <property type="match status" value="1"/>
</dbReference>
<dbReference type="GO" id="GO:0030203">
    <property type="term" value="P:glycosaminoglycan metabolic process"/>
    <property type="evidence" value="ECO:0007669"/>
    <property type="project" value="TreeGrafter"/>
</dbReference>
<evidence type="ECO:0000256" key="6">
    <source>
        <dbReference type="PIRSR" id="PIRSR625705-1"/>
    </source>
</evidence>
<feature type="active site" description="Proton donor" evidence="6">
    <location>
        <position position="313"/>
    </location>
</feature>
<dbReference type="EMBL" id="PDLO01000007">
    <property type="protein sequence ID" value="PHK97765.1"/>
    <property type="molecule type" value="Genomic_DNA"/>
</dbReference>
<dbReference type="Gene3D" id="3.30.379.10">
    <property type="entry name" value="Chitobiase/beta-hexosaminidase domain 2-like"/>
    <property type="match status" value="1"/>
</dbReference>
<dbReference type="Pfam" id="PF02838">
    <property type="entry name" value="Glyco_hydro_20b"/>
    <property type="match status" value="1"/>
</dbReference>
<protein>
    <recommendedName>
        <fullName evidence="3">beta-N-acetylhexosaminidase</fullName>
        <ecNumber evidence="3">3.2.1.52</ecNumber>
    </recommendedName>
</protein>
<comment type="catalytic activity">
    <reaction evidence="1">
        <text>Hydrolysis of terminal non-reducing N-acetyl-D-hexosamine residues in N-acetyl-beta-D-hexosaminides.</text>
        <dbReference type="EC" id="3.2.1.52"/>
    </reaction>
</comment>
<feature type="domain" description="Glycoside hydrolase family 20 catalytic" evidence="7">
    <location>
        <begin position="133"/>
        <end position="482"/>
    </location>
</feature>
<dbReference type="InterPro" id="IPR025705">
    <property type="entry name" value="Beta_hexosaminidase_sua/sub"/>
</dbReference>
<dbReference type="Gene3D" id="2.60.120.260">
    <property type="entry name" value="Galactose-binding domain-like"/>
    <property type="match status" value="1"/>
</dbReference>
<reference evidence="10 11" key="1">
    <citation type="submission" date="2017-10" db="EMBL/GenBank/DDBJ databases">
        <title>The draft genome sequence of Lewinella marina KCTC 32374.</title>
        <authorList>
            <person name="Wang K."/>
        </authorList>
    </citation>
    <scope>NUCLEOTIDE SEQUENCE [LARGE SCALE GENOMIC DNA]</scope>
    <source>
        <strain evidence="10 11">MKG-38</strain>
    </source>
</reference>
<dbReference type="Gene3D" id="3.20.20.80">
    <property type="entry name" value="Glycosidases"/>
    <property type="match status" value="1"/>
</dbReference>
<feature type="domain" description="GH29D-like beta-sandwich" evidence="9">
    <location>
        <begin position="529"/>
        <end position="582"/>
    </location>
</feature>
<sequence>MLIPHPAELTAGTGHFTFDPETRIVATNAAERKLAGLLTEKLSRAAGFSPRLETRAPRRNFLRFTTDDSLPPEAYTLEISEKSIELRAGAYAGLVHGLQTIRQLLPPAIEGNRVQAGVSWQIPSLRIRDEPRFPWRGLMLDVSRHFFGKDYVLATLDRMALFKLNTLHLHLVDDQGWRLEIKGYPRLTEVGAYRVDQEDRHWDARLKNGPADEATYGDFYTQEDIREIVAYARDRGITVVPEIEMPAHVMSALAAYPEFSCHGEPIAVPSGGVWPITDIYCPGKEATFGFLEEVLLEVMELFPSRYLHVGGDEATRTNWEVCEDCQRRMREEGLESTAELQSYFIRRMERFVSAHGRVLIGWDEILEGGLAPGAAVMSWRGTEGGWEASRAGHDVVMTPGDYVYLNQYQGDPDYEPLAFGGYVPLSKVYSFDPLVDSMSTEQQRHVLGGQANLWSEFIADVAGSEYMLYPRLAALAEVLWTPRAAQRWERFSGQLPELFGRLEAMGVNYSRSAYAVTAASELSAEKDRIRVALQSEVAGADIRYALGEEALTAASRPYTTPLELDRTTTVRAAVFADGQPAGDPLTKTFTFHRAVGKPVAYAPVYHAQYPGREDIGLVNILRGSKNFHDGQWQGWLVDDVTLTIDLDEVVTVSSVAVGTMENQGSGIFFPQGVKVAVSTDGVTYQRVGEYARDYARSGEVRLDAFAIEFAPRPVRYLRIAVDNLGHPPQGGSAWMFLDEVIVK</sequence>
<dbReference type="PANTHER" id="PTHR22600:SF57">
    <property type="entry name" value="BETA-N-ACETYLHEXOSAMINIDASE"/>
    <property type="match status" value="1"/>
</dbReference>
<dbReference type="PANTHER" id="PTHR22600">
    <property type="entry name" value="BETA-HEXOSAMINIDASE"/>
    <property type="match status" value="1"/>
</dbReference>
<dbReference type="CDD" id="cd06563">
    <property type="entry name" value="GH20_chitobiase-like"/>
    <property type="match status" value="1"/>
</dbReference>
<dbReference type="GO" id="GO:0016020">
    <property type="term" value="C:membrane"/>
    <property type="evidence" value="ECO:0007669"/>
    <property type="project" value="TreeGrafter"/>
</dbReference>
<dbReference type="Proteomes" id="UP000226437">
    <property type="component" value="Unassembled WGS sequence"/>
</dbReference>
<dbReference type="GO" id="GO:0005975">
    <property type="term" value="P:carbohydrate metabolic process"/>
    <property type="evidence" value="ECO:0007669"/>
    <property type="project" value="InterPro"/>
</dbReference>
<comment type="similarity">
    <text evidence="2">Belongs to the glycosyl hydrolase 20 family.</text>
</comment>
<evidence type="ECO:0000259" key="8">
    <source>
        <dbReference type="Pfam" id="PF02838"/>
    </source>
</evidence>
<keyword evidence="4" id="KW-0378">Hydrolase</keyword>
<dbReference type="InterPro" id="IPR017853">
    <property type="entry name" value="GH"/>
</dbReference>
<evidence type="ECO:0000256" key="1">
    <source>
        <dbReference type="ARBA" id="ARBA00001231"/>
    </source>
</evidence>
<keyword evidence="11" id="KW-1185">Reference proteome</keyword>
<keyword evidence="5" id="KW-0326">Glycosidase</keyword>
<evidence type="ECO:0000259" key="7">
    <source>
        <dbReference type="Pfam" id="PF00728"/>
    </source>
</evidence>
<comment type="caution">
    <text evidence="10">The sequence shown here is derived from an EMBL/GenBank/DDBJ whole genome shotgun (WGS) entry which is preliminary data.</text>
</comment>
<dbReference type="GO" id="GO:0004563">
    <property type="term" value="F:beta-N-acetylhexosaminidase activity"/>
    <property type="evidence" value="ECO:0007669"/>
    <property type="project" value="UniProtKB-EC"/>
</dbReference>
<evidence type="ECO:0000259" key="9">
    <source>
        <dbReference type="Pfam" id="PF13290"/>
    </source>
</evidence>